<dbReference type="Pfam" id="PF13432">
    <property type="entry name" value="TPR_16"/>
    <property type="match status" value="1"/>
</dbReference>
<accession>A0A239BGX2</accession>
<feature type="repeat" description="TPR" evidence="1">
    <location>
        <begin position="34"/>
        <end position="67"/>
    </location>
</feature>
<evidence type="ECO:0000313" key="3">
    <source>
        <dbReference type="Proteomes" id="UP000198324"/>
    </source>
</evidence>
<dbReference type="RefSeq" id="WP_089274770.1">
    <property type="nucleotide sequence ID" value="NZ_FZOC01000005.1"/>
</dbReference>
<gene>
    <name evidence="2" type="ORF">SAMN04488503_2563</name>
</gene>
<organism evidence="2 3">
    <name type="scientific">Humidesulfovibrio mexicanus</name>
    <dbReference type="NCBI Taxonomy" id="147047"/>
    <lineage>
        <taxon>Bacteria</taxon>
        <taxon>Pseudomonadati</taxon>
        <taxon>Thermodesulfobacteriota</taxon>
        <taxon>Desulfovibrionia</taxon>
        <taxon>Desulfovibrionales</taxon>
        <taxon>Desulfovibrionaceae</taxon>
        <taxon>Humidesulfovibrio</taxon>
    </lineage>
</organism>
<protein>
    <submittedName>
        <fullName evidence="2">Tetratricopeptide repeat-containing protein</fullName>
    </submittedName>
</protein>
<dbReference type="PROSITE" id="PS51257">
    <property type="entry name" value="PROKAR_LIPOPROTEIN"/>
    <property type="match status" value="1"/>
</dbReference>
<dbReference type="SMART" id="SM00028">
    <property type="entry name" value="TPR"/>
    <property type="match status" value="3"/>
</dbReference>
<reference evidence="2 3" key="1">
    <citation type="submission" date="2017-06" db="EMBL/GenBank/DDBJ databases">
        <authorList>
            <person name="Kim H.J."/>
            <person name="Triplett B.A."/>
        </authorList>
    </citation>
    <scope>NUCLEOTIDE SEQUENCE [LARGE SCALE GENOMIC DNA]</scope>
    <source>
        <strain evidence="2 3">DSM 13116</strain>
    </source>
</reference>
<keyword evidence="1" id="KW-0802">TPR repeat</keyword>
<keyword evidence="3" id="KW-1185">Reference proteome</keyword>
<evidence type="ECO:0000256" key="1">
    <source>
        <dbReference type="PROSITE-ProRule" id="PRU00339"/>
    </source>
</evidence>
<dbReference type="InterPro" id="IPR011990">
    <property type="entry name" value="TPR-like_helical_dom_sf"/>
</dbReference>
<dbReference type="PROSITE" id="PS50005">
    <property type="entry name" value="TPR"/>
    <property type="match status" value="1"/>
</dbReference>
<dbReference type="SUPFAM" id="SSF48452">
    <property type="entry name" value="TPR-like"/>
    <property type="match status" value="1"/>
</dbReference>
<sequence length="154" mass="16440">MRGGILGALVLGLALLAAGCSLPRITVHDDPLSADEHLRLGMAYEAKGDLDAAAAEYGKAMHREPLARLYLGNVFYARGKLPEAEAEYRAALERLPGNPEVRNNLAWVLLKRGRALEEAQALAEAAVAAAPSEAARKAYRDTLDAIRAARAAPQ</sequence>
<dbReference type="InterPro" id="IPR019734">
    <property type="entry name" value="TPR_rpt"/>
</dbReference>
<name>A0A239BGX2_9BACT</name>
<proteinExistence type="predicted"/>
<dbReference type="AlphaFoldDB" id="A0A239BGX2"/>
<dbReference type="EMBL" id="FZOC01000005">
    <property type="protein sequence ID" value="SNS07046.1"/>
    <property type="molecule type" value="Genomic_DNA"/>
</dbReference>
<dbReference type="Proteomes" id="UP000198324">
    <property type="component" value="Unassembled WGS sequence"/>
</dbReference>
<evidence type="ECO:0000313" key="2">
    <source>
        <dbReference type="EMBL" id="SNS07046.1"/>
    </source>
</evidence>
<dbReference type="OrthoDB" id="9794802at2"/>
<dbReference type="Gene3D" id="1.25.40.10">
    <property type="entry name" value="Tetratricopeptide repeat domain"/>
    <property type="match status" value="1"/>
</dbReference>